<dbReference type="Gene3D" id="2.60.40.2970">
    <property type="match status" value="1"/>
</dbReference>
<dbReference type="InterPro" id="IPR024079">
    <property type="entry name" value="MetalloPept_cat_dom_sf"/>
</dbReference>
<keyword evidence="7 13" id="KW-0378">Hydrolase</keyword>
<dbReference type="Pfam" id="PF02102">
    <property type="entry name" value="Peptidase_M35"/>
    <property type="match status" value="1"/>
</dbReference>
<organism evidence="14 15">
    <name type="scientific">Penicillium frequentans</name>
    <dbReference type="NCBI Taxonomy" id="3151616"/>
    <lineage>
        <taxon>Eukaryota</taxon>
        <taxon>Fungi</taxon>
        <taxon>Dikarya</taxon>
        <taxon>Ascomycota</taxon>
        <taxon>Pezizomycotina</taxon>
        <taxon>Eurotiomycetes</taxon>
        <taxon>Eurotiomycetidae</taxon>
        <taxon>Eurotiales</taxon>
        <taxon>Aspergillaceae</taxon>
        <taxon>Penicillium</taxon>
    </lineage>
</organism>
<dbReference type="PANTHER" id="PTHR37016:SF3">
    <property type="entry name" value="NEUTRAL PROTEASE 2-RELATED"/>
    <property type="match status" value="1"/>
</dbReference>
<evidence type="ECO:0000256" key="6">
    <source>
        <dbReference type="ARBA" id="ARBA00022729"/>
    </source>
</evidence>
<comment type="subcellular location">
    <subcellularLocation>
        <location evidence="13">Secreted</location>
    </subcellularLocation>
</comment>
<keyword evidence="8 12" id="KW-0862">Zinc</keyword>
<feature type="active site" evidence="11">
    <location>
        <position position="303"/>
    </location>
</feature>
<evidence type="ECO:0000256" key="10">
    <source>
        <dbReference type="ARBA" id="ARBA00023145"/>
    </source>
</evidence>
<feature type="binding site" evidence="12">
    <location>
        <position position="317"/>
    </location>
    <ligand>
        <name>Zn(2+)</name>
        <dbReference type="ChEBI" id="CHEBI:29105"/>
        <note>catalytic</note>
    </ligand>
</feature>
<dbReference type="AlphaFoldDB" id="A0AAD6GMD1"/>
<evidence type="ECO:0000256" key="3">
    <source>
        <dbReference type="ARBA" id="ARBA00022670"/>
    </source>
</evidence>
<evidence type="ECO:0000256" key="13">
    <source>
        <dbReference type="RuleBase" id="RU361126"/>
    </source>
</evidence>
<dbReference type="CDD" id="cd11008">
    <property type="entry name" value="M35_deuterolysin_like"/>
    <property type="match status" value="1"/>
</dbReference>
<evidence type="ECO:0000313" key="14">
    <source>
        <dbReference type="EMBL" id="KAJ5557372.1"/>
    </source>
</evidence>
<keyword evidence="3 13" id="KW-0645">Protease</keyword>
<comment type="similarity">
    <text evidence="2 13">Belongs to the peptidase M35 family.</text>
</comment>
<keyword evidence="13" id="KW-0964">Secreted</keyword>
<dbReference type="Gene3D" id="3.40.390.10">
    <property type="entry name" value="Collagenase (Catalytic Domain)"/>
    <property type="match status" value="1"/>
</dbReference>
<dbReference type="EC" id="3.4.24.39" evidence="13"/>
<feature type="binding site" evidence="12">
    <location>
        <position position="306"/>
    </location>
    <ligand>
        <name>Zn(2+)</name>
        <dbReference type="ChEBI" id="CHEBI:29105"/>
        <note>catalytic</note>
    </ligand>
</feature>
<dbReference type="GO" id="GO:0004222">
    <property type="term" value="F:metalloendopeptidase activity"/>
    <property type="evidence" value="ECO:0007669"/>
    <property type="project" value="InterPro"/>
</dbReference>
<comment type="function">
    <text evidence="13">Secreted metalloproteinase that allows assimilation of proteinaceous substrates. Shows high activities on basic nuclear substrates such as histone and protamine.</text>
</comment>
<evidence type="ECO:0000256" key="1">
    <source>
        <dbReference type="ARBA" id="ARBA00001187"/>
    </source>
</evidence>
<feature type="binding site" evidence="12">
    <location>
        <position position="302"/>
    </location>
    <ligand>
        <name>Zn(2+)</name>
        <dbReference type="ChEBI" id="CHEBI:29105"/>
        <note>catalytic</note>
    </ligand>
</feature>
<evidence type="ECO:0000313" key="15">
    <source>
        <dbReference type="Proteomes" id="UP001220324"/>
    </source>
</evidence>
<dbReference type="PANTHER" id="PTHR37016">
    <property type="match status" value="1"/>
</dbReference>
<dbReference type="GO" id="GO:0006508">
    <property type="term" value="P:proteolysis"/>
    <property type="evidence" value="ECO:0007669"/>
    <property type="project" value="UniProtKB-KW"/>
</dbReference>
<evidence type="ECO:0000256" key="2">
    <source>
        <dbReference type="ARBA" id="ARBA00010279"/>
    </source>
</evidence>
<evidence type="ECO:0000256" key="12">
    <source>
        <dbReference type="PIRSR" id="PIRSR601384-2"/>
    </source>
</evidence>
<dbReference type="PRINTS" id="PR00768">
    <property type="entry name" value="DEUTEROLYSIN"/>
</dbReference>
<evidence type="ECO:0000256" key="7">
    <source>
        <dbReference type="ARBA" id="ARBA00022801"/>
    </source>
</evidence>
<evidence type="ECO:0000256" key="11">
    <source>
        <dbReference type="PIRSR" id="PIRSR601384-1"/>
    </source>
</evidence>
<keyword evidence="9 13" id="KW-0482">Metalloprotease</keyword>
<gene>
    <name evidence="14" type="ORF">N7494_001287</name>
</gene>
<dbReference type="InterPro" id="IPR050414">
    <property type="entry name" value="Fungal_M35_metalloproteases"/>
</dbReference>
<comment type="caution">
    <text evidence="14">The sequence shown here is derived from an EMBL/GenBank/DDBJ whole genome shotgun (WGS) entry which is preliminary data.</text>
</comment>
<feature type="signal peptide" evidence="13">
    <location>
        <begin position="1"/>
        <end position="19"/>
    </location>
</feature>
<comment type="cofactor">
    <cofactor evidence="12 13">
        <name>Zn(2+)</name>
        <dbReference type="ChEBI" id="CHEBI:29105"/>
    </cofactor>
    <text evidence="12 13">Binds 1 zinc ion per subunit.</text>
</comment>
<reference evidence="14 15" key="1">
    <citation type="journal article" date="2023" name="IMA Fungus">
        <title>Comparative genomic study of the Penicillium genus elucidates a diverse pangenome and 15 lateral gene transfer events.</title>
        <authorList>
            <person name="Petersen C."/>
            <person name="Sorensen T."/>
            <person name="Nielsen M.R."/>
            <person name="Sondergaard T.E."/>
            <person name="Sorensen J.L."/>
            <person name="Fitzpatrick D.A."/>
            <person name="Frisvad J.C."/>
            <person name="Nielsen K.L."/>
        </authorList>
    </citation>
    <scope>NUCLEOTIDE SEQUENCE [LARGE SCALE GENOMIC DNA]</scope>
    <source>
        <strain evidence="14 15">IBT 35679</strain>
    </source>
</reference>
<dbReference type="EMBL" id="JAQIZZ010000001">
    <property type="protein sequence ID" value="KAJ5557372.1"/>
    <property type="molecule type" value="Genomic_DNA"/>
</dbReference>
<keyword evidence="10" id="KW-0865">Zymogen</keyword>
<protein>
    <recommendedName>
        <fullName evidence="13">Neutral protease 2</fullName>
        <ecNumber evidence="13">3.4.24.39</ecNumber>
    </recommendedName>
    <alternativeName>
        <fullName evidence="13">Deuterolysin</fullName>
    </alternativeName>
</protein>
<comment type="catalytic activity">
    <reaction evidence="1 13">
        <text>Preferential cleavage of bonds with hydrophobic residues in P1'. Also 3-Asn-|-Gln-4 and 8-Gly-|-Ser-9 bonds in insulin B chain.</text>
        <dbReference type="EC" id="3.4.24.39"/>
    </reaction>
</comment>
<accession>A0AAD6GMD1</accession>
<dbReference type="SUPFAM" id="SSF55486">
    <property type="entry name" value="Metalloproteases ('zincins'), catalytic domain"/>
    <property type="match status" value="1"/>
</dbReference>
<keyword evidence="6 13" id="KW-0732">Signal</keyword>
<dbReference type="GO" id="GO:0005576">
    <property type="term" value="C:extracellular region"/>
    <property type="evidence" value="ECO:0007669"/>
    <property type="project" value="UniProtKB-SubCell"/>
</dbReference>
<keyword evidence="15" id="KW-1185">Reference proteome</keyword>
<evidence type="ECO:0000256" key="5">
    <source>
        <dbReference type="ARBA" id="ARBA00022723"/>
    </source>
</evidence>
<name>A0AAD6GMD1_9EURO</name>
<dbReference type="GO" id="GO:0046872">
    <property type="term" value="F:metal ion binding"/>
    <property type="evidence" value="ECO:0007669"/>
    <property type="project" value="UniProtKB-KW"/>
</dbReference>
<dbReference type="Proteomes" id="UP001220324">
    <property type="component" value="Unassembled WGS sequence"/>
</dbReference>
<sequence>MHLISFFLAVLVFAQHAWSLPAEIGRESALDVTLSQIGNTRIKAVVKNIGQEEVTFVHLNFFRDSAPVKKVVVYQNNAEVTFEGIKRRIKLQGLTANALTTLGVGKTIEDVFDIAATTDLSHGGSLMLHSSGSVPLVRDGVVFGHVPYRSNRLKIEVNADKASQIVKAIPTLERRTRVTCDNTTLKQQLTDALRETSSLAAAAANAARNGSADKFMEYFKTANDSVRAVVAARLDAVAREANSTTSATTYYCSDEYGYCESNVLAYTIPARNAIANCGIYYSYLPELSRSCHYQDRATTSLHEFTHAPGVYSPGTEDLGYGYAASTALQSREAVMNADTYALYANGKMRPSFP</sequence>
<keyword evidence="4 13" id="KW-0165">Cleavage on pair of basic residues</keyword>
<feature type="chain" id="PRO_5041767829" description="Neutral protease 2" evidence="13">
    <location>
        <begin position="20"/>
        <end position="353"/>
    </location>
</feature>
<evidence type="ECO:0000256" key="9">
    <source>
        <dbReference type="ARBA" id="ARBA00023049"/>
    </source>
</evidence>
<evidence type="ECO:0000256" key="4">
    <source>
        <dbReference type="ARBA" id="ARBA00022685"/>
    </source>
</evidence>
<evidence type="ECO:0000256" key="8">
    <source>
        <dbReference type="ARBA" id="ARBA00022833"/>
    </source>
</evidence>
<keyword evidence="5 12" id="KW-0479">Metal-binding</keyword>
<proteinExistence type="inferred from homology"/>
<dbReference type="InterPro" id="IPR001384">
    <property type="entry name" value="Peptidase_M35"/>
</dbReference>